<dbReference type="GO" id="GO:0005829">
    <property type="term" value="C:cytosol"/>
    <property type="evidence" value="ECO:0007669"/>
    <property type="project" value="TreeGrafter"/>
</dbReference>
<dbReference type="PANTHER" id="PTHR31689">
    <property type="entry name" value="DIAMINOPIMELATE EPIMERASE, CHLOROPLASTIC"/>
    <property type="match status" value="1"/>
</dbReference>
<organism evidence="8">
    <name type="scientific">marine metagenome</name>
    <dbReference type="NCBI Taxonomy" id="408172"/>
    <lineage>
        <taxon>unclassified sequences</taxon>
        <taxon>metagenomes</taxon>
        <taxon>ecological metagenomes</taxon>
    </lineage>
</organism>
<evidence type="ECO:0000256" key="4">
    <source>
        <dbReference type="ARBA" id="ARBA00022605"/>
    </source>
</evidence>
<gene>
    <name evidence="8" type="ORF">METZ01_LOCUS308022</name>
</gene>
<comment type="catalytic activity">
    <reaction evidence="7">
        <text>(2S,6S)-2,6-diaminopimelate = meso-2,6-diaminopimelate</text>
        <dbReference type="Rhea" id="RHEA:15393"/>
        <dbReference type="ChEBI" id="CHEBI:57609"/>
        <dbReference type="ChEBI" id="CHEBI:57791"/>
        <dbReference type="EC" id="5.1.1.7"/>
    </reaction>
</comment>
<evidence type="ECO:0000256" key="3">
    <source>
        <dbReference type="ARBA" id="ARBA00013080"/>
    </source>
</evidence>
<proteinExistence type="inferred from homology"/>
<dbReference type="InterPro" id="IPR001653">
    <property type="entry name" value="DAP_epimerase_DapF"/>
</dbReference>
<evidence type="ECO:0000256" key="1">
    <source>
        <dbReference type="ARBA" id="ARBA00005196"/>
    </source>
</evidence>
<dbReference type="Pfam" id="PF01678">
    <property type="entry name" value="DAP_epimerase"/>
    <property type="match status" value="2"/>
</dbReference>
<evidence type="ECO:0000256" key="2">
    <source>
        <dbReference type="ARBA" id="ARBA00010219"/>
    </source>
</evidence>
<evidence type="ECO:0000256" key="6">
    <source>
        <dbReference type="ARBA" id="ARBA00023235"/>
    </source>
</evidence>
<dbReference type="EMBL" id="UINC01097455">
    <property type="protein sequence ID" value="SVC55168.1"/>
    <property type="molecule type" value="Genomic_DNA"/>
</dbReference>
<dbReference type="InterPro" id="IPR018510">
    <property type="entry name" value="DAP_epimerase_AS"/>
</dbReference>
<dbReference type="UniPathway" id="UPA00034">
    <property type="reaction ID" value="UER00025"/>
</dbReference>
<evidence type="ECO:0000256" key="7">
    <source>
        <dbReference type="ARBA" id="ARBA00051712"/>
    </source>
</evidence>
<sequence length="272" mass="29705">MSIIFSKMSGSGNDFIIVDNRESVIKTSEKRDFVIKVCLPKVSVGADGVIFIENSEKADFKWDFYNADGSSAEMCGNGCRCIAKYAYEKKIASEKMSFETTAGIIQADIKESCIRVKLTNPKNLQMNLPIDLNGRKYQVDSLNTGVPHAIIYTSDIKSENVCSIGREIRSHTAFSPAGTNVNFVQKQGTNKLCIRTYERGVEDETLACGTGVVASALLASRAGLVQPPVLVQTQGGEFLTVDFKVTSEGEKFGEVFLEGPAKLVFEGKIIEI</sequence>
<keyword evidence="4" id="KW-0028">Amino-acid biosynthesis</keyword>
<comment type="similarity">
    <text evidence="2">Belongs to the diaminopimelate epimerase family.</text>
</comment>
<dbReference type="AlphaFoldDB" id="A0A382N3M2"/>
<comment type="pathway">
    <text evidence="1">Amino-acid biosynthesis; L-lysine biosynthesis via DAP pathway; DL-2,6-diaminopimelate from LL-2,6-diaminopimelate: step 1/1.</text>
</comment>
<evidence type="ECO:0000256" key="5">
    <source>
        <dbReference type="ARBA" id="ARBA00023154"/>
    </source>
</evidence>
<evidence type="ECO:0000313" key="8">
    <source>
        <dbReference type="EMBL" id="SVC55168.1"/>
    </source>
</evidence>
<dbReference type="PROSITE" id="PS01326">
    <property type="entry name" value="DAP_EPIMERASE"/>
    <property type="match status" value="1"/>
</dbReference>
<accession>A0A382N3M2</accession>
<dbReference type="Gene3D" id="3.10.310.10">
    <property type="entry name" value="Diaminopimelate Epimerase, Chain A, domain 1"/>
    <property type="match status" value="2"/>
</dbReference>
<dbReference type="GO" id="GO:0008837">
    <property type="term" value="F:diaminopimelate epimerase activity"/>
    <property type="evidence" value="ECO:0007669"/>
    <property type="project" value="UniProtKB-EC"/>
</dbReference>
<dbReference type="EC" id="5.1.1.7" evidence="3"/>
<keyword evidence="6" id="KW-0413">Isomerase</keyword>
<name>A0A382N3M2_9ZZZZ</name>
<dbReference type="GO" id="GO:0009089">
    <property type="term" value="P:lysine biosynthetic process via diaminopimelate"/>
    <property type="evidence" value="ECO:0007669"/>
    <property type="project" value="UniProtKB-UniPathway"/>
</dbReference>
<dbReference type="SUPFAM" id="SSF54506">
    <property type="entry name" value="Diaminopimelate epimerase-like"/>
    <property type="match status" value="2"/>
</dbReference>
<dbReference type="HAMAP" id="MF_00197">
    <property type="entry name" value="DAP_epimerase"/>
    <property type="match status" value="1"/>
</dbReference>
<dbReference type="PANTHER" id="PTHR31689:SF0">
    <property type="entry name" value="DIAMINOPIMELATE EPIMERASE"/>
    <property type="match status" value="1"/>
</dbReference>
<protein>
    <recommendedName>
        <fullName evidence="3">diaminopimelate epimerase</fullName>
        <ecNumber evidence="3">5.1.1.7</ecNumber>
    </recommendedName>
</protein>
<reference evidence="8" key="1">
    <citation type="submission" date="2018-05" db="EMBL/GenBank/DDBJ databases">
        <authorList>
            <person name="Lanie J.A."/>
            <person name="Ng W.-L."/>
            <person name="Kazmierczak K.M."/>
            <person name="Andrzejewski T.M."/>
            <person name="Davidsen T.M."/>
            <person name="Wayne K.J."/>
            <person name="Tettelin H."/>
            <person name="Glass J.I."/>
            <person name="Rusch D."/>
            <person name="Podicherti R."/>
            <person name="Tsui H.-C.T."/>
            <person name="Winkler M.E."/>
        </authorList>
    </citation>
    <scope>NUCLEOTIDE SEQUENCE</scope>
</reference>
<dbReference type="NCBIfam" id="TIGR00652">
    <property type="entry name" value="DapF"/>
    <property type="match status" value="1"/>
</dbReference>
<keyword evidence="5" id="KW-0457">Lysine biosynthesis</keyword>